<reference evidence="1 2" key="1">
    <citation type="submission" date="2015-11" db="EMBL/GenBank/DDBJ databases">
        <title>Genomic analysis of 38 Legionella species identifies large and diverse effector repertoires.</title>
        <authorList>
            <person name="Burstein D."/>
            <person name="Amaro F."/>
            <person name="Zusman T."/>
            <person name="Lifshitz Z."/>
            <person name="Cohen O."/>
            <person name="Gilbert J.A."/>
            <person name="Pupko T."/>
            <person name="Shuman H.A."/>
            <person name="Segal G."/>
        </authorList>
    </citation>
    <scope>NUCLEOTIDE SEQUENCE [LARGE SCALE GENOMIC DNA]</scope>
    <source>
        <strain evidence="1 2">Mt.St.Helens-9</strain>
    </source>
</reference>
<keyword evidence="2" id="KW-1185">Reference proteome</keyword>
<evidence type="ECO:0000313" key="2">
    <source>
        <dbReference type="Proteomes" id="UP000054877"/>
    </source>
</evidence>
<protein>
    <submittedName>
        <fullName evidence="1">Ninein</fullName>
    </submittedName>
</protein>
<organism evidence="1 2">
    <name type="scientific">Legionella spiritensis</name>
    <dbReference type="NCBI Taxonomy" id="452"/>
    <lineage>
        <taxon>Bacteria</taxon>
        <taxon>Pseudomonadati</taxon>
        <taxon>Pseudomonadota</taxon>
        <taxon>Gammaproteobacteria</taxon>
        <taxon>Legionellales</taxon>
        <taxon>Legionellaceae</taxon>
        <taxon>Legionella</taxon>
    </lineage>
</organism>
<dbReference type="OrthoDB" id="5653941at2"/>
<sequence>MAELQDRFDRVRENVNVAYKHHLTSQYKKWSTSEFITWQKSTAELFLSNLIQGDKSEVGQIGTKGKAIREDIEKLAQLPEQYPKDEDTLVINPRSDVEELRQKIRNDIEGLFKQLDTELQYLPSDKEVDEEEDFLKEAETFFNDNTLDTLDSTDVSQDITQQFHALKTNIFLYEGRLRANLSKVIKLLDELTSCLEKYAFTDNAASQPLSEDEEQALSRFITRMEEAYQLITGIMNHYDQNAPALKQRFIDAEKTPVIKAGMLELEKKRKDYQTFKENEYKGINHFIENKTVFDTLGEFKQIIQGLETKQQDLLKKSKKRFITAKTRRNYEIASEAAGLLYKKLNDAGDAFFTENRPPAQHYVLFKQTCDEAIKKARPKLARHRGWSETLANIAFIVSSVASLGMANIARKVYTGDHHFFKPPKTKSEQLLDDIVQEIRQLPVEVCV</sequence>
<name>A0A0W0YXL9_LEGSP</name>
<dbReference type="RefSeq" id="WP_058484153.1">
    <property type="nucleotide sequence ID" value="NZ_CAAAII010000001.1"/>
</dbReference>
<comment type="caution">
    <text evidence="1">The sequence shown here is derived from an EMBL/GenBank/DDBJ whole genome shotgun (WGS) entry which is preliminary data.</text>
</comment>
<dbReference type="Proteomes" id="UP000054877">
    <property type="component" value="Unassembled WGS sequence"/>
</dbReference>
<dbReference type="PATRIC" id="fig|452.5.peg.2473"/>
<gene>
    <name evidence="1" type="ORF">Lspi_2242</name>
</gene>
<dbReference type="AlphaFoldDB" id="A0A0W0YXL9"/>
<evidence type="ECO:0000313" key="1">
    <source>
        <dbReference type="EMBL" id="KTD61612.1"/>
    </source>
</evidence>
<dbReference type="EMBL" id="LNYX01000031">
    <property type="protein sequence ID" value="KTD61612.1"/>
    <property type="molecule type" value="Genomic_DNA"/>
</dbReference>
<accession>A0A0W0YXL9</accession>
<proteinExistence type="predicted"/>